<feature type="compositionally biased region" description="Basic and acidic residues" evidence="1">
    <location>
        <begin position="47"/>
        <end position="58"/>
    </location>
</feature>
<organism evidence="2 3">
    <name type="scientific">Teladorsagia circumcincta</name>
    <name type="common">Brown stomach worm</name>
    <name type="synonym">Ostertagia circumcincta</name>
    <dbReference type="NCBI Taxonomy" id="45464"/>
    <lineage>
        <taxon>Eukaryota</taxon>
        <taxon>Metazoa</taxon>
        <taxon>Ecdysozoa</taxon>
        <taxon>Nematoda</taxon>
        <taxon>Chromadorea</taxon>
        <taxon>Rhabditida</taxon>
        <taxon>Rhabditina</taxon>
        <taxon>Rhabditomorpha</taxon>
        <taxon>Strongyloidea</taxon>
        <taxon>Trichostrongylidae</taxon>
        <taxon>Teladorsagia</taxon>
    </lineage>
</organism>
<feature type="non-terminal residue" evidence="2">
    <location>
        <position position="94"/>
    </location>
</feature>
<feature type="compositionally biased region" description="Basic and acidic residues" evidence="1">
    <location>
        <begin position="9"/>
        <end position="32"/>
    </location>
</feature>
<feature type="non-terminal residue" evidence="2">
    <location>
        <position position="1"/>
    </location>
</feature>
<protein>
    <submittedName>
        <fullName evidence="2">Uncharacterized protein</fullName>
    </submittedName>
</protein>
<gene>
    <name evidence="2" type="ORF">TELCIR_21506</name>
</gene>
<dbReference type="Proteomes" id="UP000230423">
    <property type="component" value="Unassembled WGS sequence"/>
</dbReference>
<feature type="region of interest" description="Disordered" evidence="1">
    <location>
        <begin position="1"/>
        <end position="94"/>
    </location>
</feature>
<evidence type="ECO:0000256" key="1">
    <source>
        <dbReference type="SAM" id="MobiDB-lite"/>
    </source>
</evidence>
<evidence type="ECO:0000313" key="3">
    <source>
        <dbReference type="Proteomes" id="UP000230423"/>
    </source>
</evidence>
<name>A0A2G9TGL5_TELCI</name>
<accession>A0A2G9TGL5</accession>
<dbReference type="EMBL" id="KZ367757">
    <property type="protein sequence ID" value="PIO57091.1"/>
    <property type="molecule type" value="Genomic_DNA"/>
</dbReference>
<sequence>PPPTPPPKIESKKDLSKPPKPKVDTPKEREVLRAGPLTVVVTPPPPKEADKPKEREVLRAGPLTVVVSPPTPPPKEEKNELPLPKPHAPIERVE</sequence>
<dbReference type="AlphaFoldDB" id="A0A2G9TGL5"/>
<proteinExistence type="predicted"/>
<evidence type="ECO:0000313" key="2">
    <source>
        <dbReference type="EMBL" id="PIO57091.1"/>
    </source>
</evidence>
<reference evidence="2 3" key="1">
    <citation type="submission" date="2015-09" db="EMBL/GenBank/DDBJ databases">
        <title>Draft genome of the parasitic nematode Teladorsagia circumcincta isolate WARC Sus (inbred).</title>
        <authorList>
            <person name="Mitreva M."/>
        </authorList>
    </citation>
    <scope>NUCLEOTIDE SEQUENCE [LARGE SCALE GENOMIC DNA]</scope>
    <source>
        <strain evidence="2 3">S</strain>
    </source>
</reference>
<keyword evidence="3" id="KW-1185">Reference proteome</keyword>